<evidence type="ECO:0000256" key="2">
    <source>
        <dbReference type="ARBA" id="ARBA00022692"/>
    </source>
</evidence>
<feature type="transmembrane region" description="Helical" evidence="8">
    <location>
        <begin position="87"/>
        <end position="105"/>
    </location>
</feature>
<dbReference type="PRINTS" id="PR00237">
    <property type="entry name" value="GPCRRHODOPSN"/>
</dbReference>
<evidence type="ECO:0000313" key="13">
    <source>
        <dbReference type="Proteomes" id="UP000663870"/>
    </source>
</evidence>
<reference evidence="10" key="1">
    <citation type="submission" date="2021-02" db="EMBL/GenBank/DDBJ databases">
        <authorList>
            <person name="Nowell W R."/>
        </authorList>
    </citation>
    <scope>NUCLEOTIDE SEQUENCE</scope>
</reference>
<sequence>MMTPSISLQQSKNWLSVTNKPTRLYGMDRFLCEPNSLVLNSSTAFHFSQTLSYISIHALPILALVTNSLILLVVLTNSLLNRSPFAVYVKSMAISDTLVLVLKLISFENKTSKVFYWPSMCTVLIFLSDASTLLSVWTIVLITVERTLVVLFPLRIKKFVSVYCAQVLIILVAMLSLIFSTRVLFISVDISPEQKKRCHPISNWQNYRQLNATITEFTLCFIPLSIVIIGNCITLYTIKRAAFRRHQNLTNHIYHRQRYSETNENQLILMLLMVTLMFMIYFLPFTIVNVISRWGLPFDLCFTQKSFEIYLIIRSLCEFLKDLNFCTNFIIYCISGYRFRYAFFSLIHRSHRNRLLYSVRYSKNTKQHSGNI</sequence>
<name>A0A813Q408_9BILA</name>
<keyword evidence="13" id="KW-1185">Reference proteome</keyword>
<evidence type="ECO:0000256" key="6">
    <source>
        <dbReference type="ARBA" id="ARBA00023170"/>
    </source>
</evidence>
<evidence type="ECO:0000313" key="12">
    <source>
        <dbReference type="Proteomes" id="UP000663854"/>
    </source>
</evidence>
<evidence type="ECO:0000313" key="10">
    <source>
        <dbReference type="EMBL" id="CAF0761700.1"/>
    </source>
</evidence>
<keyword evidence="6" id="KW-0675">Receptor</keyword>
<dbReference type="GO" id="GO:0004930">
    <property type="term" value="F:G protein-coupled receptor activity"/>
    <property type="evidence" value="ECO:0007669"/>
    <property type="project" value="UniProtKB-KW"/>
</dbReference>
<dbReference type="EMBL" id="CAJNOL010000119">
    <property type="protein sequence ID" value="CAF0861415.1"/>
    <property type="molecule type" value="Genomic_DNA"/>
</dbReference>
<keyword evidence="5 8" id="KW-0472">Membrane</keyword>
<feature type="domain" description="G-protein coupled receptors family 1 profile" evidence="9">
    <location>
        <begin position="66"/>
        <end position="332"/>
    </location>
</feature>
<dbReference type="SUPFAM" id="SSF81321">
    <property type="entry name" value="Family A G protein-coupled receptor-like"/>
    <property type="match status" value="1"/>
</dbReference>
<evidence type="ECO:0000256" key="7">
    <source>
        <dbReference type="ARBA" id="ARBA00023224"/>
    </source>
</evidence>
<keyword evidence="4" id="KW-0297">G-protein coupled receptor</keyword>
<feature type="transmembrane region" description="Helical" evidence="8">
    <location>
        <begin position="214"/>
        <end position="238"/>
    </location>
</feature>
<dbReference type="AlphaFoldDB" id="A0A813Q408"/>
<dbReference type="Proteomes" id="UP000663854">
    <property type="component" value="Unassembled WGS sequence"/>
</dbReference>
<comment type="caution">
    <text evidence="10">The sequence shown here is derived from an EMBL/GenBank/DDBJ whole genome shotgun (WGS) entry which is preliminary data.</text>
</comment>
<comment type="subcellular location">
    <subcellularLocation>
        <location evidence="1">Membrane</location>
        <topology evidence="1">Multi-pass membrane protein</topology>
    </subcellularLocation>
</comment>
<keyword evidence="3 8" id="KW-1133">Transmembrane helix</keyword>
<keyword evidence="7" id="KW-0807">Transducer</keyword>
<dbReference type="InterPro" id="IPR000276">
    <property type="entry name" value="GPCR_Rhodpsn"/>
</dbReference>
<feature type="transmembrane region" description="Helical" evidence="8">
    <location>
        <begin position="267"/>
        <end position="291"/>
    </location>
</feature>
<proteinExistence type="predicted"/>
<dbReference type="CDD" id="cd00637">
    <property type="entry name" value="7tm_classA_rhodopsin-like"/>
    <property type="match status" value="1"/>
</dbReference>
<dbReference type="PANTHER" id="PTHR24243">
    <property type="entry name" value="G-PROTEIN COUPLED RECEPTOR"/>
    <property type="match status" value="1"/>
</dbReference>
<evidence type="ECO:0000256" key="1">
    <source>
        <dbReference type="ARBA" id="ARBA00004141"/>
    </source>
</evidence>
<accession>A0A813Q408</accession>
<evidence type="ECO:0000256" key="8">
    <source>
        <dbReference type="SAM" id="Phobius"/>
    </source>
</evidence>
<keyword evidence="2 8" id="KW-0812">Transmembrane</keyword>
<feature type="transmembrane region" description="Helical" evidence="8">
    <location>
        <begin position="117"/>
        <end position="142"/>
    </location>
</feature>
<protein>
    <recommendedName>
        <fullName evidence="9">G-protein coupled receptors family 1 profile domain-containing protein</fullName>
    </recommendedName>
</protein>
<feature type="transmembrane region" description="Helical" evidence="8">
    <location>
        <begin position="163"/>
        <end position="185"/>
    </location>
</feature>
<gene>
    <name evidence="11" type="ORF">JXQ802_LOCUS7209</name>
    <name evidence="10" type="ORF">PYM288_LOCUS2633</name>
</gene>
<dbReference type="PANTHER" id="PTHR24243:SF230">
    <property type="entry name" value="G-PROTEIN COUPLED RECEPTORS FAMILY 1 PROFILE DOMAIN-CONTAINING PROTEIN"/>
    <property type="match status" value="1"/>
</dbReference>
<dbReference type="Pfam" id="PF00001">
    <property type="entry name" value="7tm_1"/>
    <property type="match status" value="1"/>
</dbReference>
<evidence type="ECO:0000256" key="4">
    <source>
        <dbReference type="ARBA" id="ARBA00023040"/>
    </source>
</evidence>
<dbReference type="Proteomes" id="UP000663870">
    <property type="component" value="Unassembled WGS sequence"/>
</dbReference>
<dbReference type="InterPro" id="IPR017452">
    <property type="entry name" value="GPCR_Rhodpsn_7TM"/>
</dbReference>
<evidence type="ECO:0000259" key="9">
    <source>
        <dbReference type="PROSITE" id="PS50262"/>
    </source>
</evidence>
<dbReference type="GO" id="GO:0005886">
    <property type="term" value="C:plasma membrane"/>
    <property type="evidence" value="ECO:0007669"/>
    <property type="project" value="TreeGrafter"/>
</dbReference>
<dbReference type="PROSITE" id="PS50262">
    <property type="entry name" value="G_PROTEIN_RECEP_F1_2"/>
    <property type="match status" value="1"/>
</dbReference>
<evidence type="ECO:0000256" key="5">
    <source>
        <dbReference type="ARBA" id="ARBA00023136"/>
    </source>
</evidence>
<dbReference type="Gene3D" id="1.20.1070.10">
    <property type="entry name" value="Rhodopsin 7-helix transmembrane proteins"/>
    <property type="match status" value="1"/>
</dbReference>
<evidence type="ECO:0000256" key="3">
    <source>
        <dbReference type="ARBA" id="ARBA00022989"/>
    </source>
</evidence>
<feature type="transmembrane region" description="Helical" evidence="8">
    <location>
        <begin position="51"/>
        <end position="75"/>
    </location>
</feature>
<dbReference type="EMBL" id="CAJNOH010000018">
    <property type="protein sequence ID" value="CAF0761700.1"/>
    <property type="molecule type" value="Genomic_DNA"/>
</dbReference>
<evidence type="ECO:0000313" key="11">
    <source>
        <dbReference type="EMBL" id="CAF0861415.1"/>
    </source>
</evidence>
<organism evidence="10 12">
    <name type="scientific">Rotaria sordida</name>
    <dbReference type="NCBI Taxonomy" id="392033"/>
    <lineage>
        <taxon>Eukaryota</taxon>
        <taxon>Metazoa</taxon>
        <taxon>Spiralia</taxon>
        <taxon>Gnathifera</taxon>
        <taxon>Rotifera</taxon>
        <taxon>Eurotatoria</taxon>
        <taxon>Bdelloidea</taxon>
        <taxon>Philodinida</taxon>
        <taxon>Philodinidae</taxon>
        <taxon>Rotaria</taxon>
    </lineage>
</organism>